<keyword evidence="3" id="KW-1185">Reference proteome</keyword>
<keyword evidence="1" id="KW-0812">Transmembrane</keyword>
<feature type="transmembrane region" description="Helical" evidence="1">
    <location>
        <begin position="62"/>
        <end position="85"/>
    </location>
</feature>
<evidence type="ECO:0000313" key="2">
    <source>
        <dbReference type="EMBL" id="QEG04625.1"/>
    </source>
</evidence>
<dbReference type="EMBL" id="MK962749">
    <property type="protein sequence ID" value="QEG04625.1"/>
    <property type="molecule type" value="Genomic_DNA"/>
</dbReference>
<organism evidence="2 3">
    <name type="scientific">Shigella phage CM1</name>
    <dbReference type="NCBI Taxonomy" id="2591055"/>
    <lineage>
        <taxon>Viruses</taxon>
        <taxon>Duplodnaviria</taxon>
        <taxon>Heunggongvirae</taxon>
        <taxon>Uroviricota</taxon>
        <taxon>Caudoviricetes</taxon>
        <taxon>Vequintavirinae</taxon>
        <taxon>Vequintavirus</taxon>
        <taxon>Vequintavirus CM1</taxon>
    </lineage>
</organism>
<gene>
    <name evidence="2" type="ORF">CM1_00156</name>
</gene>
<evidence type="ECO:0000313" key="3">
    <source>
        <dbReference type="Proteomes" id="UP000323125"/>
    </source>
</evidence>
<evidence type="ECO:0000256" key="1">
    <source>
        <dbReference type="SAM" id="Phobius"/>
    </source>
</evidence>
<name>A0A5B9MWT1_9CAUD</name>
<proteinExistence type="predicted"/>
<accession>A0A5B9MWT1</accession>
<keyword evidence="1" id="KW-0472">Membrane</keyword>
<protein>
    <submittedName>
        <fullName evidence="2">Uncharacterized protein</fullName>
    </submittedName>
</protein>
<reference evidence="2 3" key="1">
    <citation type="submission" date="2019-05" db="EMBL/GenBank/DDBJ databases">
        <title>A quest of great importance - developing a broad spectrum Shigella ssp. and Escherichia coli phage collection.</title>
        <authorList>
            <person name="Kaczorowska J."/>
            <person name="Casey E."/>
            <person name="Neve H."/>
            <person name="Noben J.-P."/>
            <person name="Lugli G.A."/>
            <person name="Ventura M."/>
            <person name="van Sinderen D."/>
            <person name="Mahony J."/>
        </authorList>
    </citation>
    <scope>NUCLEOTIDE SEQUENCE [LARGE SCALE GENOMIC DNA]</scope>
    <source>
        <strain evidence="2 3">CM1</strain>
    </source>
</reference>
<dbReference type="Proteomes" id="UP000323125">
    <property type="component" value="Segment"/>
</dbReference>
<sequence>MQTNGMAYHLCVNSEACNSNNCYCIQCVEYAQCVTIMSYYVTVCQTSFPPLCQVLHEKFTNWYGSIFAALFTFSNVCITLDVWAFRRLDGQKSAGQYLIYWLLTISPTNNKKYNCYVRKQ</sequence>
<keyword evidence="1" id="KW-1133">Transmembrane helix</keyword>